<keyword evidence="2" id="KW-0812">Transmembrane</keyword>
<feature type="region of interest" description="Disordered" evidence="1">
    <location>
        <begin position="1"/>
        <end position="20"/>
    </location>
</feature>
<evidence type="ECO:0000313" key="4">
    <source>
        <dbReference type="Proteomes" id="UP001589536"/>
    </source>
</evidence>
<dbReference type="EMBL" id="JBHMBH010000006">
    <property type="protein sequence ID" value="MFB9712830.1"/>
    <property type="molecule type" value="Genomic_DNA"/>
</dbReference>
<keyword evidence="2" id="KW-1133">Transmembrane helix</keyword>
<dbReference type="PROSITE" id="PS51318">
    <property type="entry name" value="TAT"/>
    <property type="match status" value="1"/>
</dbReference>
<keyword evidence="2" id="KW-0472">Membrane</keyword>
<proteinExistence type="predicted"/>
<feature type="transmembrane region" description="Helical" evidence="2">
    <location>
        <begin position="29"/>
        <end position="48"/>
    </location>
</feature>
<dbReference type="PANTHER" id="PTHR35340:SF5">
    <property type="entry name" value="ASST-DOMAIN-CONTAINING PROTEIN"/>
    <property type="match status" value="1"/>
</dbReference>
<evidence type="ECO:0000256" key="2">
    <source>
        <dbReference type="SAM" id="Phobius"/>
    </source>
</evidence>
<dbReference type="InterPro" id="IPR039535">
    <property type="entry name" value="ASST-like"/>
</dbReference>
<evidence type="ECO:0000256" key="1">
    <source>
        <dbReference type="SAM" id="MobiDB-lite"/>
    </source>
</evidence>
<dbReference type="Pfam" id="PF14269">
    <property type="entry name" value="Arylsulfotran_2"/>
    <property type="match status" value="1"/>
</dbReference>
<keyword evidence="4" id="KW-1185">Reference proteome</keyword>
<protein>
    <submittedName>
        <fullName evidence="3">Arylsulfotransferase family protein</fullName>
    </submittedName>
</protein>
<feature type="compositionally biased region" description="Basic and acidic residues" evidence="1">
    <location>
        <begin position="11"/>
        <end position="20"/>
    </location>
</feature>
<dbReference type="Proteomes" id="UP001589536">
    <property type="component" value="Unassembled WGS sequence"/>
</dbReference>
<sequence length="526" mass="55112">MEQNTGSGNGERTDSREGREARFRMSRRGFLSGAGIAGAGVVAGLGIARAGVLPGGTVSVTAATPTPAASPSPSTTASAPTIRSFVSTSLTAARVASWATGATGAGLLFVGPMGHGSNGLIIDNRGEPVWMEPTGAGVTDLRVQVFEGHPVLTYWTGIGAGGHGAGKGIVKDARYRTVAEVNTGNGLQADLHEFTITSAGTALMISYPTVRHDLTSVGGPAQGYMFDCHVQEIGIRSGAVLFDWVASDHIDIGESYVRPSDSPKADGSDATKAFDPFHLNSVDESGDALLVSSRHTHTAYLIGRSDGKIRWRLGGKRSDFAMTPESVFAWQHDVRRRPNGIISMFDNHYNQGNTGTSRGLLLAVDEKARTAVVKQEFSRGGHRGDAEGNLQFLDNGHFLVGWGADPAATEFTPDGKAVYEATGLGDASYRTYRSPWTSRPDTVPDLVAVPGNGSTMQLYTSWNGATEVARWRFLTGTGPGSMSEAVTVPRRGFETSTAVAAAPRAAVDALDKSGNVLATSAVIATA</sequence>
<evidence type="ECO:0000313" key="3">
    <source>
        <dbReference type="EMBL" id="MFB9712830.1"/>
    </source>
</evidence>
<dbReference type="InterPro" id="IPR053143">
    <property type="entry name" value="Arylsulfate_ST"/>
</dbReference>
<dbReference type="RefSeq" id="WP_345049247.1">
    <property type="nucleotide sequence ID" value="NZ_BAABED010000001.1"/>
</dbReference>
<dbReference type="InterPro" id="IPR006311">
    <property type="entry name" value="TAT_signal"/>
</dbReference>
<comment type="caution">
    <text evidence="3">The sequence shown here is derived from an EMBL/GenBank/DDBJ whole genome shotgun (WGS) entry which is preliminary data.</text>
</comment>
<gene>
    <name evidence="3" type="ORF">ACFFPI_01500</name>
</gene>
<accession>A0ABV5UJW9</accession>
<reference evidence="3 4" key="1">
    <citation type="submission" date="2024-09" db="EMBL/GenBank/DDBJ databases">
        <authorList>
            <person name="Sun Q."/>
            <person name="Mori K."/>
        </authorList>
    </citation>
    <scope>NUCLEOTIDE SEQUENCE [LARGE SCALE GENOMIC DNA]</scope>
    <source>
        <strain evidence="3 4">JCM 13519</strain>
    </source>
</reference>
<organism evidence="3 4">
    <name type="scientific">Arthrobacter methylotrophus</name>
    <dbReference type="NCBI Taxonomy" id="121291"/>
    <lineage>
        <taxon>Bacteria</taxon>
        <taxon>Bacillati</taxon>
        <taxon>Actinomycetota</taxon>
        <taxon>Actinomycetes</taxon>
        <taxon>Micrococcales</taxon>
        <taxon>Micrococcaceae</taxon>
        <taxon>Arthrobacter</taxon>
    </lineage>
</organism>
<name>A0ABV5UJW9_9MICC</name>
<dbReference type="PANTHER" id="PTHR35340">
    <property type="entry name" value="PQQ ENZYME REPEAT PROTEIN-RELATED"/>
    <property type="match status" value="1"/>
</dbReference>